<evidence type="ECO:0000259" key="3">
    <source>
        <dbReference type="PROSITE" id="PS50887"/>
    </source>
</evidence>
<organism evidence="4 5">
    <name type="scientific">Saccharospirillum salsuginis</name>
    <dbReference type="NCBI Taxonomy" id="418750"/>
    <lineage>
        <taxon>Bacteria</taxon>
        <taxon>Pseudomonadati</taxon>
        <taxon>Pseudomonadota</taxon>
        <taxon>Gammaproteobacteria</taxon>
        <taxon>Oceanospirillales</taxon>
        <taxon>Saccharospirillaceae</taxon>
        <taxon>Saccharospirillum</taxon>
    </lineage>
</organism>
<dbReference type="FunFam" id="3.30.70.270:FF:000001">
    <property type="entry name" value="Diguanylate cyclase domain protein"/>
    <property type="match status" value="1"/>
</dbReference>
<dbReference type="CDD" id="cd01949">
    <property type="entry name" value="GGDEF"/>
    <property type="match status" value="1"/>
</dbReference>
<dbReference type="RefSeq" id="WP_189607833.1">
    <property type="nucleotide sequence ID" value="NZ_BMXR01000003.1"/>
</dbReference>
<dbReference type="NCBIfam" id="TIGR00254">
    <property type="entry name" value="GGDEF"/>
    <property type="match status" value="1"/>
</dbReference>
<evidence type="ECO:0000256" key="2">
    <source>
        <dbReference type="PROSITE-ProRule" id="PRU00339"/>
    </source>
</evidence>
<dbReference type="Pfam" id="PF13185">
    <property type="entry name" value="GAF_2"/>
    <property type="match status" value="1"/>
</dbReference>
<gene>
    <name evidence="4" type="ORF">GCM10007392_14150</name>
</gene>
<dbReference type="Pfam" id="PF00990">
    <property type="entry name" value="GGDEF"/>
    <property type="match status" value="1"/>
</dbReference>
<dbReference type="PROSITE" id="PS50005">
    <property type="entry name" value="TPR"/>
    <property type="match status" value="1"/>
</dbReference>
<dbReference type="InterPro" id="IPR011990">
    <property type="entry name" value="TPR-like_helical_dom_sf"/>
</dbReference>
<dbReference type="Pfam" id="PF13424">
    <property type="entry name" value="TPR_12"/>
    <property type="match status" value="1"/>
</dbReference>
<reference evidence="4" key="2">
    <citation type="submission" date="2020-09" db="EMBL/GenBank/DDBJ databases">
        <authorList>
            <person name="Sun Q."/>
            <person name="Kim S."/>
        </authorList>
    </citation>
    <scope>NUCLEOTIDE SEQUENCE</scope>
    <source>
        <strain evidence="4">KCTC 22169</strain>
    </source>
</reference>
<dbReference type="InterPro" id="IPR003018">
    <property type="entry name" value="GAF"/>
</dbReference>
<dbReference type="SMART" id="SM00028">
    <property type="entry name" value="TPR"/>
    <property type="match status" value="4"/>
</dbReference>
<dbReference type="GO" id="GO:0003824">
    <property type="term" value="F:catalytic activity"/>
    <property type="evidence" value="ECO:0007669"/>
    <property type="project" value="UniProtKB-ARBA"/>
</dbReference>
<dbReference type="SMART" id="SM00267">
    <property type="entry name" value="GGDEF"/>
    <property type="match status" value="1"/>
</dbReference>
<dbReference type="EMBL" id="BMXR01000003">
    <property type="protein sequence ID" value="GGX48354.1"/>
    <property type="molecule type" value="Genomic_DNA"/>
</dbReference>
<dbReference type="SUPFAM" id="SSF55073">
    <property type="entry name" value="Nucleotide cyclase"/>
    <property type="match status" value="1"/>
</dbReference>
<dbReference type="SUPFAM" id="SSF55781">
    <property type="entry name" value="GAF domain-like"/>
    <property type="match status" value="1"/>
</dbReference>
<proteinExistence type="predicted"/>
<dbReference type="Proteomes" id="UP000626148">
    <property type="component" value="Unassembled WGS sequence"/>
</dbReference>
<sequence>MTTIPASDPPFDDRLLQAWKLMISDPAKALALVRHARTLFEPNELQRCQLGFHEGWCHIFLGDYIEALKWLSQALSLAERLENNAEIKRACNGIGMAYHSMGQYGQALQYYERSLELNQQANDINGIFAALQNLAALHYEIDDLETAENLLNEALGLDTGPVSQENLGEAALQQAQMHSKLNRFQDALLGCRAALNYARQLDYDHLEIQALIAVARCQRLQNRLVEAETTLQVTIDHPEFDKEGVAGLNAFIELAKTQATTGHFSTAVRTLRQGLRREGLPEFSLIQQRALETLSICLEKARKYRAAMLVMRLALDMERKLQNQDIRRQMELRRFQSEMDAERLARKITDHENKLLKATQSRLQLINELSQQLTASLDVDEIGRKLYEIVAERLDVHFVSLALNRPEAGAIEFRMIIDNGVDIPVYSIPHSVRDSRAVRTILGGEPILLGDESRDAQIQWVGDSRILPRSQLFIPLVHNHDVLGMFSLQSAVENRFTHEELDLLTSLAPFVAITLSNAMSHQQLSELNQALTHEKTQIEAAHERIEHMANHDTLTGLPNRRLLAEFVEDKVLCANAQGLGFYLVYIDLDGFKPVNDRYGHRVGDRVLTVLSHRLRDSLRKTDFAARVGGDEFIIIIDDFDSRSSLDAFIRRILNVIEKPVQIEQDRLAVSASIGVARYGQHGRDLDHLMHHADLAMYDIKRSGKGGIAYAGKALPPL</sequence>
<dbReference type="PROSITE" id="PS50887">
    <property type="entry name" value="GGDEF"/>
    <property type="match status" value="1"/>
</dbReference>
<accession>A0A918K5S6</accession>
<dbReference type="SUPFAM" id="SSF48452">
    <property type="entry name" value="TPR-like"/>
    <property type="match status" value="1"/>
</dbReference>
<keyword evidence="5" id="KW-1185">Reference proteome</keyword>
<comment type="caution">
    <text evidence="4">The sequence shown here is derived from an EMBL/GenBank/DDBJ whole genome shotgun (WGS) entry which is preliminary data.</text>
</comment>
<dbReference type="InterPro" id="IPR019734">
    <property type="entry name" value="TPR_rpt"/>
</dbReference>
<dbReference type="AlphaFoldDB" id="A0A918K5S6"/>
<dbReference type="InterPro" id="IPR000160">
    <property type="entry name" value="GGDEF_dom"/>
</dbReference>
<feature type="repeat" description="TPR" evidence="2">
    <location>
        <begin position="88"/>
        <end position="121"/>
    </location>
</feature>
<dbReference type="InterPro" id="IPR029016">
    <property type="entry name" value="GAF-like_dom_sf"/>
</dbReference>
<dbReference type="Gene3D" id="3.30.450.40">
    <property type="match status" value="1"/>
</dbReference>
<dbReference type="PANTHER" id="PTHR46663:SF2">
    <property type="entry name" value="GGDEF DOMAIN-CONTAINING PROTEIN"/>
    <property type="match status" value="1"/>
</dbReference>
<evidence type="ECO:0000313" key="4">
    <source>
        <dbReference type="EMBL" id="GGX48354.1"/>
    </source>
</evidence>
<dbReference type="InterPro" id="IPR029787">
    <property type="entry name" value="Nucleotide_cyclase"/>
</dbReference>
<feature type="domain" description="GGDEF" evidence="3">
    <location>
        <begin position="579"/>
        <end position="712"/>
    </location>
</feature>
<comment type="cofactor">
    <cofactor evidence="1">
        <name>Mg(2+)</name>
        <dbReference type="ChEBI" id="CHEBI:18420"/>
    </cofactor>
</comment>
<dbReference type="SMART" id="SM00065">
    <property type="entry name" value="GAF"/>
    <property type="match status" value="1"/>
</dbReference>
<keyword evidence="2" id="KW-0802">TPR repeat</keyword>
<dbReference type="InterPro" id="IPR043128">
    <property type="entry name" value="Rev_trsase/Diguanyl_cyclase"/>
</dbReference>
<evidence type="ECO:0000313" key="5">
    <source>
        <dbReference type="Proteomes" id="UP000626148"/>
    </source>
</evidence>
<dbReference type="PANTHER" id="PTHR46663">
    <property type="entry name" value="DIGUANYLATE CYCLASE DGCT-RELATED"/>
    <property type="match status" value="1"/>
</dbReference>
<dbReference type="Gene3D" id="3.30.70.270">
    <property type="match status" value="1"/>
</dbReference>
<reference evidence="4" key="1">
    <citation type="journal article" date="2014" name="Int. J. Syst. Evol. Microbiol.">
        <title>Complete genome sequence of Corynebacterium casei LMG S-19264T (=DSM 44701T), isolated from a smear-ripened cheese.</title>
        <authorList>
            <consortium name="US DOE Joint Genome Institute (JGI-PGF)"/>
            <person name="Walter F."/>
            <person name="Albersmeier A."/>
            <person name="Kalinowski J."/>
            <person name="Ruckert C."/>
        </authorList>
    </citation>
    <scope>NUCLEOTIDE SEQUENCE</scope>
    <source>
        <strain evidence="4">KCTC 22169</strain>
    </source>
</reference>
<evidence type="ECO:0000256" key="1">
    <source>
        <dbReference type="ARBA" id="ARBA00001946"/>
    </source>
</evidence>
<name>A0A918K5S6_9GAMM</name>
<dbReference type="InterPro" id="IPR052163">
    <property type="entry name" value="DGC-Regulatory_Protein"/>
</dbReference>
<protein>
    <recommendedName>
        <fullName evidence="3">GGDEF domain-containing protein</fullName>
    </recommendedName>
</protein>
<dbReference type="Gene3D" id="1.25.40.10">
    <property type="entry name" value="Tetratricopeptide repeat domain"/>
    <property type="match status" value="2"/>
</dbReference>